<proteinExistence type="predicted"/>
<evidence type="ECO:0000313" key="2">
    <source>
        <dbReference type="EMBL" id="BFO16564.1"/>
    </source>
</evidence>
<dbReference type="AlphaFoldDB" id="A0AAT9HGF8"/>
<name>A0AAT9HGF8_9ACTN</name>
<feature type="compositionally biased region" description="Low complexity" evidence="1">
    <location>
        <begin position="94"/>
        <end position="106"/>
    </location>
</feature>
<gene>
    <name evidence="2" type="ORF">SHKM778_29520</name>
</gene>
<sequence length="106" mass="10972">MVVVAEHVAVGFEVFGLLAERSAEDREEYLATLGLPVDVEPACGGGGGAVAEYLPQGGVVAGDIAMWLGTMSTTSPRPWSLAMRARARRPGSPPSSSRTRVGSVTS</sequence>
<protein>
    <submittedName>
        <fullName evidence="2">Uncharacterized protein</fullName>
    </submittedName>
</protein>
<feature type="region of interest" description="Disordered" evidence="1">
    <location>
        <begin position="83"/>
        <end position="106"/>
    </location>
</feature>
<reference evidence="2" key="2">
    <citation type="submission" date="2024-07" db="EMBL/GenBank/DDBJ databases">
        <title>Streptomyces haneummycinica sp. nov., a new antibiotic-producing actinobacterium isolated from marine sediment.</title>
        <authorList>
            <person name="Uemura M."/>
            <person name="Hamada M."/>
            <person name="Hirano S."/>
            <person name="Kobayashi K."/>
            <person name="Ohshiro T."/>
            <person name="Kobayashi T."/>
            <person name="Terahara T."/>
        </authorList>
    </citation>
    <scope>NUCLEOTIDE SEQUENCE</scope>
    <source>
        <strain evidence="2">KM77-8</strain>
    </source>
</reference>
<reference evidence="2" key="1">
    <citation type="submission" date="2024-06" db="EMBL/GenBank/DDBJ databases">
        <authorList>
            <consortium name="consrtm"/>
            <person name="Uemura M."/>
            <person name="Terahara T."/>
        </authorList>
    </citation>
    <scope>NUCLEOTIDE SEQUENCE</scope>
    <source>
        <strain evidence="2">KM77-8</strain>
    </source>
</reference>
<dbReference type="EMBL" id="AP035768">
    <property type="protein sequence ID" value="BFO16564.1"/>
    <property type="molecule type" value="Genomic_DNA"/>
</dbReference>
<evidence type="ECO:0000256" key="1">
    <source>
        <dbReference type="SAM" id="MobiDB-lite"/>
    </source>
</evidence>
<accession>A0AAT9HGF8</accession>
<organism evidence="2">
    <name type="scientific">Streptomyces haneummycinicus</name>
    <dbReference type="NCBI Taxonomy" id="3074435"/>
    <lineage>
        <taxon>Bacteria</taxon>
        <taxon>Bacillati</taxon>
        <taxon>Actinomycetota</taxon>
        <taxon>Actinomycetes</taxon>
        <taxon>Kitasatosporales</taxon>
        <taxon>Streptomycetaceae</taxon>
        <taxon>Streptomyces</taxon>
    </lineage>
</organism>